<accession>A0AA48R8Z7</accession>
<evidence type="ECO:0000256" key="2">
    <source>
        <dbReference type="ARBA" id="ARBA00007524"/>
    </source>
</evidence>
<feature type="transmembrane region" description="Helical" evidence="6">
    <location>
        <begin position="137"/>
        <end position="156"/>
    </location>
</feature>
<feature type="transmembrane region" description="Helical" evidence="6">
    <location>
        <begin position="82"/>
        <end position="101"/>
    </location>
</feature>
<dbReference type="InterPro" id="IPR004307">
    <property type="entry name" value="TspO_MBR"/>
</dbReference>
<feature type="transmembrane region" description="Helical" evidence="6">
    <location>
        <begin position="49"/>
        <end position="70"/>
    </location>
</feature>
<dbReference type="EMBL" id="OY288114">
    <property type="protein sequence ID" value="CAJ0848701.1"/>
    <property type="molecule type" value="Genomic_DNA"/>
</dbReference>
<dbReference type="PANTHER" id="PTHR10057">
    <property type="entry name" value="PERIPHERAL-TYPE BENZODIAZEPINE RECEPTOR"/>
    <property type="match status" value="1"/>
</dbReference>
<dbReference type="Pfam" id="PF03073">
    <property type="entry name" value="TspO_MBR"/>
    <property type="match status" value="1"/>
</dbReference>
<evidence type="ECO:0000256" key="5">
    <source>
        <dbReference type="ARBA" id="ARBA00023136"/>
    </source>
</evidence>
<dbReference type="GO" id="GO:0033013">
    <property type="term" value="P:tetrapyrrole metabolic process"/>
    <property type="evidence" value="ECO:0007669"/>
    <property type="project" value="UniProtKB-ARBA"/>
</dbReference>
<comment type="similarity">
    <text evidence="2">Belongs to the TspO/BZRP family.</text>
</comment>
<sequence length="177" mass="19504">MMSLAADRWTLIAVATLIVGIVAVVGGLATEIGDWYEGLNFPSWRPPNWVFGPAWTLIFFLTATSGVLAWEQAPDDQSRLGLLALFLINAALNIAWSPLFFKLRRPDWALAELVFLWLSIVSLIVAVGGISSFAGALLAPYLLWVSFAGFLNWTMVKLNRPFTTYRPTARREAGTAS</sequence>
<dbReference type="Gene3D" id="1.20.1260.100">
    <property type="entry name" value="TspO/MBR protein"/>
    <property type="match status" value="1"/>
</dbReference>
<organism evidence="7">
    <name type="scientific">freshwater sediment metagenome</name>
    <dbReference type="NCBI Taxonomy" id="556182"/>
    <lineage>
        <taxon>unclassified sequences</taxon>
        <taxon>metagenomes</taxon>
        <taxon>ecological metagenomes</taxon>
    </lineage>
</organism>
<keyword evidence="5 6" id="KW-0472">Membrane</keyword>
<protein>
    <recommendedName>
        <fullName evidence="8">Tryptophan-rich sensory protein</fullName>
    </recommendedName>
</protein>
<evidence type="ECO:0000256" key="3">
    <source>
        <dbReference type="ARBA" id="ARBA00022692"/>
    </source>
</evidence>
<reference evidence="7" key="1">
    <citation type="submission" date="2023-07" db="EMBL/GenBank/DDBJ databases">
        <authorList>
            <person name="Pelsma A.J. K."/>
        </authorList>
    </citation>
    <scope>NUCLEOTIDE SEQUENCE</scope>
</reference>
<dbReference type="InterPro" id="IPR038330">
    <property type="entry name" value="TspO/MBR-related_sf"/>
</dbReference>
<evidence type="ECO:0000256" key="1">
    <source>
        <dbReference type="ARBA" id="ARBA00004141"/>
    </source>
</evidence>
<dbReference type="PANTHER" id="PTHR10057:SF0">
    <property type="entry name" value="TRANSLOCATOR PROTEIN"/>
    <property type="match status" value="1"/>
</dbReference>
<dbReference type="PIRSF" id="PIRSF005859">
    <property type="entry name" value="PBR"/>
    <property type="match status" value="1"/>
</dbReference>
<gene>
    <name evidence="7" type="ORF">AMST5_00016</name>
</gene>
<evidence type="ECO:0000256" key="6">
    <source>
        <dbReference type="SAM" id="Phobius"/>
    </source>
</evidence>
<keyword evidence="3 6" id="KW-0812">Transmembrane</keyword>
<feature type="transmembrane region" description="Helical" evidence="6">
    <location>
        <begin position="113"/>
        <end position="130"/>
    </location>
</feature>
<evidence type="ECO:0000313" key="7">
    <source>
        <dbReference type="EMBL" id="CAJ0848701.1"/>
    </source>
</evidence>
<proteinExistence type="inferred from homology"/>
<evidence type="ECO:0000256" key="4">
    <source>
        <dbReference type="ARBA" id="ARBA00022989"/>
    </source>
</evidence>
<evidence type="ECO:0008006" key="8">
    <source>
        <dbReference type="Google" id="ProtNLM"/>
    </source>
</evidence>
<comment type="subcellular location">
    <subcellularLocation>
        <location evidence="1">Membrane</location>
        <topology evidence="1">Multi-pass membrane protein</topology>
    </subcellularLocation>
</comment>
<feature type="transmembrane region" description="Helical" evidence="6">
    <location>
        <begin position="9"/>
        <end position="29"/>
    </location>
</feature>
<name>A0AA48R8Z7_9ZZZZ</name>
<dbReference type="FunFam" id="1.20.1260.100:FF:000001">
    <property type="entry name" value="translocator protein 2"/>
    <property type="match status" value="1"/>
</dbReference>
<keyword evidence="4 6" id="KW-1133">Transmembrane helix</keyword>
<dbReference type="AlphaFoldDB" id="A0AA48R8Z7"/>
<dbReference type="CDD" id="cd15904">
    <property type="entry name" value="TSPO_MBR"/>
    <property type="match status" value="1"/>
</dbReference>
<dbReference type="GO" id="GO:0016020">
    <property type="term" value="C:membrane"/>
    <property type="evidence" value="ECO:0007669"/>
    <property type="project" value="UniProtKB-SubCell"/>
</dbReference>